<keyword evidence="4" id="KW-1185">Reference proteome</keyword>
<dbReference type="InterPro" id="IPR015421">
    <property type="entry name" value="PyrdxlP-dep_Trfase_major"/>
</dbReference>
<keyword evidence="1" id="KW-0663">Pyridoxal phosphate</keyword>
<feature type="domain" description="Aminotransferase class V" evidence="2">
    <location>
        <begin position="61"/>
        <end position="375"/>
    </location>
</feature>
<gene>
    <name evidence="3" type="ORF">SAMN05421766_1029</name>
</gene>
<reference evidence="3 4" key="1">
    <citation type="submission" date="2017-01" db="EMBL/GenBank/DDBJ databases">
        <authorList>
            <person name="Varghese N."/>
            <person name="Submissions S."/>
        </authorList>
    </citation>
    <scope>NUCLEOTIDE SEQUENCE [LARGE SCALE GENOMIC DNA]</scope>
    <source>
        <strain evidence="3 4">DSM 2061</strain>
    </source>
</reference>
<dbReference type="InterPro" id="IPR015422">
    <property type="entry name" value="PyrdxlP-dep_Trfase_small"/>
</dbReference>
<accession>A0ABY1KKS5</accession>
<dbReference type="PANTHER" id="PTHR43092">
    <property type="entry name" value="L-CYSTEINE DESULFHYDRASE"/>
    <property type="match status" value="1"/>
</dbReference>
<organism evidence="3 4">
    <name type="scientific">Zobellia uliginosa</name>
    <dbReference type="NCBI Taxonomy" id="143224"/>
    <lineage>
        <taxon>Bacteria</taxon>
        <taxon>Pseudomonadati</taxon>
        <taxon>Bacteroidota</taxon>
        <taxon>Flavobacteriia</taxon>
        <taxon>Flavobacteriales</taxon>
        <taxon>Flavobacteriaceae</taxon>
        <taxon>Zobellia</taxon>
    </lineage>
</organism>
<evidence type="ECO:0000313" key="4">
    <source>
        <dbReference type="Proteomes" id="UP000185728"/>
    </source>
</evidence>
<comment type="caution">
    <text evidence="3">The sequence shown here is derived from an EMBL/GenBank/DDBJ whole genome shotgun (WGS) entry which is preliminary data.</text>
</comment>
<dbReference type="Gene3D" id="3.90.1150.10">
    <property type="entry name" value="Aspartate Aminotransferase, domain 1"/>
    <property type="match status" value="1"/>
</dbReference>
<name>A0ABY1KKS5_9FLAO</name>
<dbReference type="EMBL" id="FTOB01000002">
    <property type="protein sequence ID" value="SIS46418.1"/>
    <property type="molecule type" value="Genomic_DNA"/>
</dbReference>
<dbReference type="Pfam" id="PF00266">
    <property type="entry name" value="Aminotran_5"/>
    <property type="match status" value="1"/>
</dbReference>
<dbReference type="InterPro" id="IPR015424">
    <property type="entry name" value="PyrdxlP-dep_Trfase"/>
</dbReference>
<evidence type="ECO:0000259" key="2">
    <source>
        <dbReference type="Pfam" id="PF00266"/>
    </source>
</evidence>
<dbReference type="Proteomes" id="UP000185728">
    <property type="component" value="Unassembled WGS sequence"/>
</dbReference>
<dbReference type="Gene3D" id="3.40.640.10">
    <property type="entry name" value="Type I PLP-dependent aspartate aminotransferase-like (Major domain)"/>
    <property type="match status" value="1"/>
</dbReference>
<protein>
    <submittedName>
        <fullName evidence="3">Selenocysteine lyase/Cysteine desulfurase</fullName>
    </submittedName>
</protein>
<dbReference type="PANTHER" id="PTHR43092:SF6">
    <property type="entry name" value="BLR1280 PROTEIN"/>
    <property type="match status" value="1"/>
</dbReference>
<dbReference type="SUPFAM" id="SSF53383">
    <property type="entry name" value="PLP-dependent transferases"/>
    <property type="match status" value="1"/>
</dbReference>
<dbReference type="InterPro" id="IPR000192">
    <property type="entry name" value="Aminotrans_V_dom"/>
</dbReference>
<proteinExistence type="predicted"/>
<dbReference type="GO" id="GO:0016829">
    <property type="term" value="F:lyase activity"/>
    <property type="evidence" value="ECO:0007669"/>
    <property type="project" value="UniProtKB-KW"/>
</dbReference>
<evidence type="ECO:0000256" key="1">
    <source>
        <dbReference type="ARBA" id="ARBA00022898"/>
    </source>
</evidence>
<evidence type="ECO:0000313" key="3">
    <source>
        <dbReference type="EMBL" id="SIS46418.1"/>
    </source>
</evidence>
<keyword evidence="3" id="KW-0456">Lyase</keyword>
<sequence>MTAFSCLETVGMPKAYKTMADHKNVPAKTLAKDEDYWNEIRKAFRVSPDFINLENGYYSLTSSPVTNAEVDYLKTVNANHSFYLRRDYKKDRARVLIEVAELAGCSPEELILCRNTTEALDTIIMGLDLKPGDEVVMTNQDYYSVLQCWAMRARRFGSVNKIISLPFHPKSDEEIVAAYERAISPKTKVLMVTHLINTTGQILPVRKIADMAHRHGVEVISDSAHAFAHVNFKIPDLDCDYLGASLHKWLGAPLGTGILYMKKEKIEKVWPLYGDDKYPDDDMRKFGHIGTIPCHNELAITDAITFHHKIGAEQKEERLRYLTDYWLDKVRDVSGVIVNTPRQAQRHCAISNVGIKGVDATELAEILFERYGIFTVTKNNQEMSGVRVTPHLYNSLSDLDKLVSAIQEIAST</sequence>